<dbReference type="Proteomes" id="UP001652338">
    <property type="component" value="Unassembled WGS sequence"/>
</dbReference>
<name>A0ABT2SMV6_9FIRM</name>
<evidence type="ECO:0000256" key="1">
    <source>
        <dbReference type="SAM" id="MobiDB-lite"/>
    </source>
</evidence>
<feature type="compositionally biased region" description="Acidic residues" evidence="1">
    <location>
        <begin position="70"/>
        <end position="86"/>
    </location>
</feature>
<keyword evidence="4" id="KW-1185">Reference proteome</keyword>
<feature type="transmembrane region" description="Helical" evidence="2">
    <location>
        <begin position="21"/>
        <end position="44"/>
    </location>
</feature>
<dbReference type="EMBL" id="JAOQKE010000013">
    <property type="protein sequence ID" value="MCU6725806.1"/>
    <property type="molecule type" value="Genomic_DNA"/>
</dbReference>
<evidence type="ECO:0000256" key="2">
    <source>
        <dbReference type="SAM" id="Phobius"/>
    </source>
</evidence>
<keyword evidence="2" id="KW-0472">Membrane</keyword>
<organism evidence="3 4">
    <name type="scientific">Muricoprocola aceti</name>
    <dbReference type="NCBI Taxonomy" id="2981772"/>
    <lineage>
        <taxon>Bacteria</taxon>
        <taxon>Bacillati</taxon>
        <taxon>Bacillota</taxon>
        <taxon>Clostridia</taxon>
        <taxon>Lachnospirales</taxon>
        <taxon>Lachnospiraceae</taxon>
        <taxon>Muricoprocola</taxon>
    </lineage>
</organism>
<feature type="region of interest" description="Disordered" evidence="1">
    <location>
        <begin position="70"/>
        <end position="93"/>
    </location>
</feature>
<comment type="caution">
    <text evidence="3">The sequence shown here is derived from an EMBL/GenBank/DDBJ whole genome shotgun (WGS) entry which is preliminary data.</text>
</comment>
<proteinExistence type="predicted"/>
<keyword evidence="2" id="KW-0812">Transmembrane</keyword>
<accession>A0ABT2SMV6</accession>
<protein>
    <recommendedName>
        <fullName evidence="5">DUF4366 domain-containing protein</fullName>
    </recommendedName>
</protein>
<dbReference type="RefSeq" id="WP_117449082.1">
    <property type="nucleotide sequence ID" value="NZ_JAOQKE010000013.1"/>
</dbReference>
<evidence type="ECO:0008006" key="5">
    <source>
        <dbReference type="Google" id="ProtNLM"/>
    </source>
</evidence>
<evidence type="ECO:0000313" key="4">
    <source>
        <dbReference type="Proteomes" id="UP001652338"/>
    </source>
</evidence>
<reference evidence="3 4" key="1">
    <citation type="journal article" date="2021" name="ISME Commun">
        <title>Automated analysis of genomic sequences facilitates high-throughput and comprehensive description of bacteria.</title>
        <authorList>
            <person name="Hitch T.C.A."/>
        </authorList>
    </citation>
    <scope>NUCLEOTIDE SEQUENCE [LARGE SCALE GENOMIC DNA]</scope>
    <source>
        <strain evidence="3 4">Sanger_29</strain>
    </source>
</reference>
<keyword evidence="2" id="KW-1133">Transmembrane helix</keyword>
<gene>
    <name evidence="3" type="ORF">OCV47_10665</name>
</gene>
<sequence>MNRIEDLLALMQKKEEEKHKNAILWVLAVIGAVTAVAGIAYAVYRYLTPDYLEDFEDDFEDDFDDYFEDEDLEDEKDAEDEIFVDETEGKTEE</sequence>
<evidence type="ECO:0000313" key="3">
    <source>
        <dbReference type="EMBL" id="MCU6725806.1"/>
    </source>
</evidence>